<keyword evidence="8 16" id="KW-0675">Receptor</keyword>
<feature type="transmembrane region" description="Helical" evidence="13">
    <location>
        <begin position="604"/>
        <end position="626"/>
    </location>
</feature>
<evidence type="ECO:0000256" key="10">
    <source>
        <dbReference type="ARBA" id="ARBA00023224"/>
    </source>
</evidence>
<dbReference type="Pfam" id="PF00003">
    <property type="entry name" value="7tm_3"/>
    <property type="match status" value="1"/>
</dbReference>
<keyword evidence="17" id="KW-1185">Reference proteome</keyword>
<dbReference type="Gene3D" id="2.10.50.30">
    <property type="entry name" value="GPCR, family 3, nine cysteines domain"/>
    <property type="match status" value="1"/>
</dbReference>
<accession>A0AAV1MZP6</accession>
<feature type="transmembrane region" description="Helical" evidence="13">
    <location>
        <begin position="766"/>
        <end position="787"/>
    </location>
</feature>
<dbReference type="GO" id="GO:0050916">
    <property type="term" value="P:sensory perception of sweet taste"/>
    <property type="evidence" value="ECO:0007669"/>
    <property type="project" value="TreeGrafter"/>
</dbReference>
<dbReference type="PRINTS" id="PR00248">
    <property type="entry name" value="GPCRMGR"/>
</dbReference>
<keyword evidence="10" id="KW-0807">Transducer</keyword>
<comment type="similarity">
    <text evidence="11">Belongs to the G-protein coupled receptor 3 family. TAS1R subfamily.</text>
</comment>
<feature type="transmembrane region" description="Helical" evidence="13">
    <location>
        <begin position="680"/>
        <end position="700"/>
    </location>
</feature>
<feature type="transmembrane region" description="Helical" evidence="13">
    <location>
        <begin position="570"/>
        <end position="592"/>
    </location>
</feature>
<dbReference type="InterPro" id="IPR001828">
    <property type="entry name" value="ANF_lig-bd_rcpt"/>
</dbReference>
<gene>
    <name evidence="16" type="ORF">FSCOSCO3_A002889</name>
</gene>
<evidence type="ECO:0000256" key="9">
    <source>
        <dbReference type="ARBA" id="ARBA00023180"/>
    </source>
</evidence>
<evidence type="ECO:0000256" key="7">
    <source>
        <dbReference type="ARBA" id="ARBA00023136"/>
    </source>
</evidence>
<evidence type="ECO:0000256" key="3">
    <source>
        <dbReference type="ARBA" id="ARBA00022692"/>
    </source>
</evidence>
<feature type="transmembrane region" description="Helical" evidence="13">
    <location>
        <begin position="793"/>
        <end position="813"/>
    </location>
</feature>
<keyword evidence="4 14" id="KW-0732">Signal</keyword>
<keyword evidence="6" id="KW-0297">G-protein coupled receptor</keyword>
<keyword evidence="3 13" id="KW-0812">Transmembrane</keyword>
<keyword evidence="9" id="KW-0325">Glycoprotein</keyword>
<evidence type="ECO:0000256" key="4">
    <source>
        <dbReference type="ARBA" id="ARBA00022729"/>
    </source>
</evidence>
<evidence type="ECO:0000256" key="2">
    <source>
        <dbReference type="ARBA" id="ARBA00022475"/>
    </source>
</evidence>
<dbReference type="SUPFAM" id="SSF53822">
    <property type="entry name" value="Periplasmic binding protein-like I"/>
    <property type="match status" value="1"/>
</dbReference>
<dbReference type="InterPro" id="IPR028082">
    <property type="entry name" value="Peripla_BP_I"/>
</dbReference>
<dbReference type="Proteomes" id="UP001314229">
    <property type="component" value="Unassembled WGS sequence"/>
</dbReference>
<evidence type="ECO:0000313" key="17">
    <source>
        <dbReference type="Proteomes" id="UP001314229"/>
    </source>
</evidence>
<name>A0AAV1MZP6_SCOSC</name>
<dbReference type="Pfam" id="PF01094">
    <property type="entry name" value="ANF_receptor"/>
    <property type="match status" value="1"/>
</dbReference>
<feature type="signal peptide" evidence="14">
    <location>
        <begin position="1"/>
        <end position="19"/>
    </location>
</feature>
<evidence type="ECO:0000256" key="14">
    <source>
        <dbReference type="SAM" id="SignalP"/>
    </source>
</evidence>
<feature type="domain" description="G-protein coupled receptors family 3 profile" evidence="15">
    <location>
        <begin position="569"/>
        <end position="830"/>
    </location>
</feature>
<comment type="caution">
    <text evidence="16">The sequence shown here is derived from an EMBL/GenBank/DDBJ whole genome shotgun (WGS) entry which is preliminary data.</text>
</comment>
<evidence type="ECO:0000256" key="13">
    <source>
        <dbReference type="SAM" id="Phobius"/>
    </source>
</evidence>
<dbReference type="InterPro" id="IPR038550">
    <property type="entry name" value="GPCR_3_9-Cys_sf"/>
</dbReference>
<evidence type="ECO:0000256" key="6">
    <source>
        <dbReference type="ARBA" id="ARBA00023040"/>
    </source>
</evidence>
<evidence type="ECO:0000256" key="1">
    <source>
        <dbReference type="ARBA" id="ARBA00004651"/>
    </source>
</evidence>
<dbReference type="PANTHER" id="PTHR24061:SF435">
    <property type="entry name" value="TASTE RECEPTOR TYPE 1 MEMBER 3"/>
    <property type="match status" value="1"/>
</dbReference>
<organism evidence="16 17">
    <name type="scientific">Scomber scombrus</name>
    <name type="common">Atlantic mackerel</name>
    <name type="synonym">Scomber vernalis</name>
    <dbReference type="NCBI Taxonomy" id="13677"/>
    <lineage>
        <taxon>Eukaryota</taxon>
        <taxon>Metazoa</taxon>
        <taxon>Chordata</taxon>
        <taxon>Craniata</taxon>
        <taxon>Vertebrata</taxon>
        <taxon>Euteleostomi</taxon>
        <taxon>Actinopterygii</taxon>
        <taxon>Neopterygii</taxon>
        <taxon>Teleostei</taxon>
        <taxon>Neoteleostei</taxon>
        <taxon>Acanthomorphata</taxon>
        <taxon>Pelagiaria</taxon>
        <taxon>Scombriformes</taxon>
        <taxon>Scombridae</taxon>
        <taxon>Scomber</taxon>
    </lineage>
</organism>
<dbReference type="Gene3D" id="3.40.50.2300">
    <property type="match status" value="2"/>
</dbReference>
<dbReference type="PANTHER" id="PTHR24061">
    <property type="entry name" value="CALCIUM-SENSING RECEPTOR-RELATED"/>
    <property type="match status" value="1"/>
</dbReference>
<keyword evidence="5 13" id="KW-1133">Transmembrane helix</keyword>
<evidence type="ECO:0000256" key="11">
    <source>
        <dbReference type="ARBA" id="ARBA00038492"/>
    </source>
</evidence>
<evidence type="ECO:0000313" key="16">
    <source>
        <dbReference type="EMBL" id="CAK6952605.1"/>
    </source>
</evidence>
<dbReference type="InterPro" id="IPR000068">
    <property type="entry name" value="GPCR_3_Ca_sens_rcpt-rel"/>
</dbReference>
<feature type="transmembrane region" description="Helical" evidence="13">
    <location>
        <begin position="638"/>
        <end position="660"/>
    </location>
</feature>
<dbReference type="InterPro" id="IPR000337">
    <property type="entry name" value="GPCR_3"/>
</dbReference>
<dbReference type="EMBL" id="CAWUFR010000010">
    <property type="protein sequence ID" value="CAK6952605.1"/>
    <property type="molecule type" value="Genomic_DNA"/>
</dbReference>
<dbReference type="PROSITE" id="PS50259">
    <property type="entry name" value="G_PROTEIN_RECEP_F3_4"/>
    <property type="match status" value="1"/>
</dbReference>
<evidence type="ECO:0000256" key="5">
    <source>
        <dbReference type="ARBA" id="ARBA00022989"/>
    </source>
</evidence>
<evidence type="ECO:0000259" key="15">
    <source>
        <dbReference type="PROSITE" id="PS50259"/>
    </source>
</evidence>
<dbReference type="InterPro" id="IPR017978">
    <property type="entry name" value="GPCR_3_C"/>
</dbReference>
<dbReference type="GO" id="GO:0004930">
    <property type="term" value="F:G protein-coupled receptor activity"/>
    <property type="evidence" value="ECO:0007669"/>
    <property type="project" value="UniProtKB-KW"/>
</dbReference>
<feature type="transmembrane region" description="Helical" evidence="13">
    <location>
        <begin position="730"/>
        <end position="754"/>
    </location>
</feature>
<dbReference type="FunFam" id="3.40.50.2300:FF:000016">
    <property type="entry name" value="Taste 1 receptor member 2"/>
    <property type="match status" value="1"/>
</dbReference>
<feature type="chain" id="PRO_5044021703" description="Taste receptor type 1 member 3" evidence="14">
    <location>
        <begin position="20"/>
        <end position="855"/>
    </location>
</feature>
<evidence type="ECO:0000256" key="12">
    <source>
        <dbReference type="ARBA" id="ARBA00040705"/>
    </source>
</evidence>
<sequence length="855" mass="95025">MAAPFSVLVLYWAFRPSCSVSSPEWFQNISTSLFNLSGDIMLGGLFPINELTSNLSLRSEPNNISCERINDYGLGIALVMKYAVEEINGNQMLLPGIKLGYEIYDTCSKSAVIVKPTISFLAEKSSRMLSVECNYTNYETSMAAVIGPDTSEMVSVIGKLMGFFLIPQISFGATSDKFSDKLLYPSFLRTVPSDKYQVEAIVLLLKEFHWKWVAIVGSEEEYGKQGVQEFSKIAQNMSICVAYQGLIPVYTDPEPLVKTIAEKIKVANVGVVVVFAIPESAEIFFKEVIRRNMIGVWIASTSWAIHNRLTSLTNIQKIGTIIGFTDKTQNLDLFTPYTKELFTKMSQERMKMSPLVPKSNIPDSPCPQCWDLSPANISLVEVPSVQRKAFSVYAAIYSVAQALHNMLGCNSKACMRGAETKIYPWKLLKILQNTSMDLKGTHVEFDRNGNPNIGYNLIEWVWKDSYLDFIPVGSFENELSINKSLFKWYTENKTVPQSTCSAECGSGQVHRVKGFHSCCFDCIDCVPGTYQANKDDIQCSKCPEGQWSLIRSTNCTKPTFNVLSWDTPEALIITLAVVLLLVCQGSVGVVFLRHRGTPLVMSSGGTLTFVVLLSLMGACLSLLLFLGQPGDVVCRLQLPFTSIFQTVALSIITSISLQIFVVTEFPQKAASHLHTIRGPLTWLFVMAFCVVQAGFCGWFVQEGPSLSKHLATMNIDFVTAFLSCPVSPSIGYALMQGLNFVMALISFMCTFIAVKPLHQYNLARDITFSSLIYCVIWVTFIPVYIGLTEKRRSIVQISLTLAGIFGLVAAYYFPKCYLLLRKPELNISEQFCTFLEGVPPTPSQEEPQSQPEAAQ</sequence>
<dbReference type="InterPro" id="IPR011500">
    <property type="entry name" value="GPCR_3_9-Cys_dom"/>
</dbReference>
<dbReference type="CDD" id="cd15290">
    <property type="entry name" value="7tmC_TAS1R3"/>
    <property type="match status" value="1"/>
</dbReference>
<dbReference type="GO" id="GO:0005886">
    <property type="term" value="C:plasma membrane"/>
    <property type="evidence" value="ECO:0007669"/>
    <property type="project" value="UniProtKB-SubCell"/>
</dbReference>
<proteinExistence type="inferred from homology"/>
<reference evidence="16 17" key="1">
    <citation type="submission" date="2024-01" db="EMBL/GenBank/DDBJ databases">
        <authorList>
            <person name="Alioto T."/>
            <person name="Alioto T."/>
            <person name="Gomez Garrido J."/>
        </authorList>
    </citation>
    <scope>NUCLEOTIDE SEQUENCE [LARGE SCALE GENOMIC DNA]</scope>
</reference>
<dbReference type="GO" id="GO:0050917">
    <property type="term" value="P:sensory perception of umami taste"/>
    <property type="evidence" value="ECO:0007669"/>
    <property type="project" value="TreeGrafter"/>
</dbReference>
<dbReference type="FunFam" id="2.10.50.30:FF:000004">
    <property type="entry name" value="Taste receptor type 1 member 3-like protein"/>
    <property type="match status" value="1"/>
</dbReference>
<dbReference type="PRINTS" id="PR00592">
    <property type="entry name" value="CASENSINGR"/>
</dbReference>
<evidence type="ECO:0000256" key="8">
    <source>
        <dbReference type="ARBA" id="ARBA00023170"/>
    </source>
</evidence>
<comment type="subcellular location">
    <subcellularLocation>
        <location evidence="1">Cell membrane</location>
        <topology evidence="1">Multi-pass membrane protein</topology>
    </subcellularLocation>
</comment>
<protein>
    <recommendedName>
        <fullName evidence="12">Taste receptor type 1 member 3</fullName>
    </recommendedName>
</protein>
<keyword evidence="7 13" id="KW-0472">Membrane</keyword>
<dbReference type="AlphaFoldDB" id="A0AAV1MZP6"/>
<dbReference type="Pfam" id="PF07562">
    <property type="entry name" value="NCD3G"/>
    <property type="match status" value="1"/>
</dbReference>
<keyword evidence="2" id="KW-1003">Cell membrane</keyword>